<reference evidence="2 3" key="1">
    <citation type="submission" date="2022-10" db="EMBL/GenBank/DDBJ databases">
        <title>The complete genomes of actinobacterial strains from the NBC collection.</title>
        <authorList>
            <person name="Joergensen T.S."/>
            <person name="Alvarez Arevalo M."/>
            <person name="Sterndorff E.B."/>
            <person name="Faurdal D."/>
            <person name="Vuksanovic O."/>
            <person name="Mourched A.-S."/>
            <person name="Charusanti P."/>
            <person name="Shaw S."/>
            <person name="Blin K."/>
            <person name="Weber T."/>
        </authorList>
    </citation>
    <scope>NUCLEOTIDE SEQUENCE [LARGE SCALE GENOMIC DNA]</scope>
    <source>
        <strain evidence="2 3">NBC 01753</strain>
    </source>
</reference>
<dbReference type="GeneID" id="91547291"/>
<dbReference type="RefSeq" id="WP_326755625.1">
    <property type="nucleotide sequence ID" value="NZ_CP109134.1"/>
</dbReference>
<proteinExistence type="predicted"/>
<evidence type="ECO:0000313" key="2">
    <source>
        <dbReference type="EMBL" id="WSD09889.1"/>
    </source>
</evidence>
<dbReference type="EMBL" id="CP109134">
    <property type="protein sequence ID" value="WSD09889.1"/>
    <property type="molecule type" value="Genomic_DNA"/>
</dbReference>
<keyword evidence="3" id="KW-1185">Reference proteome</keyword>
<evidence type="ECO:0000313" key="3">
    <source>
        <dbReference type="Proteomes" id="UP001335325"/>
    </source>
</evidence>
<feature type="region of interest" description="Disordered" evidence="1">
    <location>
        <begin position="85"/>
        <end position="146"/>
    </location>
</feature>
<protein>
    <recommendedName>
        <fullName evidence="4">Restriction endonuclease</fullName>
    </recommendedName>
</protein>
<name>A0ABZ1GXV6_9ACTN</name>
<accession>A0ABZ1GXV6</accession>
<sequence>MPESVSVRCPACRSEHRYTAPSYPCACGAPVVPPLDPDAAPTPVVHRAWQEEWVTVRCGRCGRPGEWPRPESGCPCGTVLRIPVTGPDTPPAPNGSPSPASGATPDSYGTPDSYSAPAPDGTPAPESPRAAGPASRRPDIPSVPIRTARDAVTATVLYLRLLGHDDIRRAHRRPPSGIGLAGRGVLAQIDPSARPVTSRDVECLWLMSMSESAPCLYFTLAGYAPDARERADRLGVPLFLLDLTGTPQPVNAPAEALDATRS</sequence>
<feature type="compositionally biased region" description="Low complexity" evidence="1">
    <location>
        <begin position="97"/>
        <end position="107"/>
    </location>
</feature>
<organism evidence="2 3">
    <name type="scientific">Streptomyces hirsutus</name>
    <dbReference type="NCBI Taxonomy" id="35620"/>
    <lineage>
        <taxon>Bacteria</taxon>
        <taxon>Bacillati</taxon>
        <taxon>Actinomycetota</taxon>
        <taxon>Actinomycetes</taxon>
        <taxon>Kitasatosporales</taxon>
        <taxon>Streptomycetaceae</taxon>
        <taxon>Streptomyces</taxon>
    </lineage>
</organism>
<evidence type="ECO:0008006" key="4">
    <source>
        <dbReference type="Google" id="ProtNLM"/>
    </source>
</evidence>
<evidence type="ECO:0000256" key="1">
    <source>
        <dbReference type="SAM" id="MobiDB-lite"/>
    </source>
</evidence>
<gene>
    <name evidence="2" type="ORF">OIE73_31975</name>
</gene>
<dbReference type="Proteomes" id="UP001335325">
    <property type="component" value="Chromosome"/>
</dbReference>